<evidence type="ECO:0000313" key="1">
    <source>
        <dbReference type="EnsemblPlants" id="cds.evm.model.04.481"/>
    </source>
</evidence>
<dbReference type="Gramene" id="evm.model.04.481">
    <property type="protein sequence ID" value="cds.evm.model.04.481"/>
    <property type="gene ID" value="evm.TU.04.481"/>
</dbReference>
<dbReference type="EMBL" id="UZAU01000361">
    <property type="status" value="NOT_ANNOTATED_CDS"/>
    <property type="molecule type" value="Genomic_DNA"/>
</dbReference>
<dbReference type="Proteomes" id="UP000596661">
    <property type="component" value="Chromosome 4"/>
</dbReference>
<accession>A0A803PHL1</accession>
<sequence length="112" mass="13144">MVAVICWAIWWAQNKFIWNKKISHVNDVVILAKMYLELQKNVQLKDDYPPLFSDVVQDGTKILVKLQENQIKINIDVALFIATHQFGISLVAHDHLGDLVEARTFLWWERRT</sequence>
<dbReference type="AlphaFoldDB" id="A0A803PHL1"/>
<protein>
    <submittedName>
        <fullName evidence="1">Uncharacterized protein</fullName>
    </submittedName>
</protein>
<evidence type="ECO:0000313" key="2">
    <source>
        <dbReference type="Proteomes" id="UP000596661"/>
    </source>
</evidence>
<reference evidence="1" key="2">
    <citation type="submission" date="2021-03" db="UniProtKB">
        <authorList>
            <consortium name="EnsemblPlants"/>
        </authorList>
    </citation>
    <scope>IDENTIFICATION</scope>
</reference>
<organism evidence="1 2">
    <name type="scientific">Cannabis sativa</name>
    <name type="common">Hemp</name>
    <name type="synonym">Marijuana</name>
    <dbReference type="NCBI Taxonomy" id="3483"/>
    <lineage>
        <taxon>Eukaryota</taxon>
        <taxon>Viridiplantae</taxon>
        <taxon>Streptophyta</taxon>
        <taxon>Embryophyta</taxon>
        <taxon>Tracheophyta</taxon>
        <taxon>Spermatophyta</taxon>
        <taxon>Magnoliopsida</taxon>
        <taxon>eudicotyledons</taxon>
        <taxon>Gunneridae</taxon>
        <taxon>Pentapetalae</taxon>
        <taxon>rosids</taxon>
        <taxon>fabids</taxon>
        <taxon>Rosales</taxon>
        <taxon>Cannabaceae</taxon>
        <taxon>Cannabis</taxon>
    </lineage>
</organism>
<reference evidence="1" key="1">
    <citation type="submission" date="2018-11" db="EMBL/GenBank/DDBJ databases">
        <authorList>
            <person name="Grassa J C."/>
        </authorList>
    </citation>
    <scope>NUCLEOTIDE SEQUENCE [LARGE SCALE GENOMIC DNA]</scope>
</reference>
<keyword evidence="2" id="KW-1185">Reference proteome</keyword>
<proteinExistence type="predicted"/>
<dbReference type="EnsemblPlants" id="evm.model.04.481">
    <property type="protein sequence ID" value="cds.evm.model.04.481"/>
    <property type="gene ID" value="evm.TU.04.481"/>
</dbReference>
<name>A0A803PHL1_CANSA</name>